<reference evidence="3" key="1">
    <citation type="journal article" date="2019" name="Int. J. Syst. Evol. Microbiol.">
        <title>The Global Catalogue of Microorganisms (GCM) 10K type strain sequencing project: providing services to taxonomists for standard genome sequencing and annotation.</title>
        <authorList>
            <consortium name="The Broad Institute Genomics Platform"/>
            <consortium name="The Broad Institute Genome Sequencing Center for Infectious Disease"/>
            <person name="Wu L."/>
            <person name="Ma J."/>
        </authorList>
    </citation>
    <scope>NUCLEOTIDE SEQUENCE [LARGE SCALE GENOMIC DNA]</scope>
    <source>
        <strain evidence="3">KCTC 23707</strain>
    </source>
</reference>
<organism evidence="2 3">
    <name type="scientific">Methylopila henanensis</name>
    <dbReference type="NCBI Taxonomy" id="873516"/>
    <lineage>
        <taxon>Bacteria</taxon>
        <taxon>Pseudomonadati</taxon>
        <taxon>Pseudomonadota</taxon>
        <taxon>Alphaproteobacteria</taxon>
        <taxon>Hyphomicrobiales</taxon>
        <taxon>Methylopilaceae</taxon>
        <taxon>Methylopila</taxon>
    </lineage>
</organism>
<evidence type="ECO:0000313" key="2">
    <source>
        <dbReference type="EMBL" id="MFD1703528.1"/>
    </source>
</evidence>
<sequence>MARPRGQKHPVRLSVSLEEKDHAAISRLAADMNLSTAWIVRRAIAEFVKRYESGAQTELSLIRRSSKEI</sequence>
<dbReference type="RefSeq" id="WP_378799635.1">
    <property type="nucleotide sequence ID" value="NZ_JBHUER010000008.1"/>
</dbReference>
<dbReference type="Pfam" id="PF01402">
    <property type="entry name" value="RHH_1"/>
    <property type="match status" value="1"/>
</dbReference>
<evidence type="ECO:0000259" key="1">
    <source>
        <dbReference type="Pfam" id="PF01402"/>
    </source>
</evidence>
<comment type="caution">
    <text evidence="2">The sequence shown here is derived from an EMBL/GenBank/DDBJ whole genome shotgun (WGS) entry which is preliminary data.</text>
</comment>
<dbReference type="InterPro" id="IPR002145">
    <property type="entry name" value="CopG"/>
</dbReference>
<keyword evidence="3" id="KW-1185">Reference proteome</keyword>
<feature type="domain" description="Ribbon-helix-helix protein CopG" evidence="1">
    <location>
        <begin position="11"/>
        <end position="51"/>
    </location>
</feature>
<proteinExistence type="predicted"/>
<dbReference type="EMBL" id="JBHUER010000008">
    <property type="protein sequence ID" value="MFD1703528.1"/>
    <property type="molecule type" value="Genomic_DNA"/>
</dbReference>
<dbReference type="SUPFAM" id="SSF47598">
    <property type="entry name" value="Ribbon-helix-helix"/>
    <property type="match status" value="1"/>
</dbReference>
<gene>
    <name evidence="2" type="ORF">ACFSCV_10985</name>
</gene>
<accession>A0ABW4KAG2</accession>
<dbReference type="Proteomes" id="UP001597308">
    <property type="component" value="Unassembled WGS sequence"/>
</dbReference>
<dbReference type="InterPro" id="IPR010985">
    <property type="entry name" value="Ribbon_hlx_hlx"/>
</dbReference>
<name>A0ABW4KAG2_9HYPH</name>
<protein>
    <submittedName>
        <fullName evidence="2">Ribbon-helix-helix domain-containing protein</fullName>
    </submittedName>
</protein>
<evidence type="ECO:0000313" key="3">
    <source>
        <dbReference type="Proteomes" id="UP001597308"/>
    </source>
</evidence>